<comment type="subcellular location">
    <subcellularLocation>
        <location evidence="1">Cell membrane</location>
        <topology evidence="1">Multi-pass membrane protein</topology>
    </subcellularLocation>
</comment>
<dbReference type="CDD" id="cd12913">
    <property type="entry name" value="PDC1_MCP_like"/>
    <property type="match status" value="1"/>
</dbReference>
<dbReference type="AlphaFoldDB" id="A0A8J7V2A6"/>
<dbReference type="SUPFAM" id="SSF58104">
    <property type="entry name" value="Methyl-accepting chemotaxis protein (MCP) signaling domain"/>
    <property type="match status" value="1"/>
</dbReference>
<keyword evidence="2" id="KW-1003">Cell membrane</keyword>
<evidence type="ECO:0000259" key="14">
    <source>
        <dbReference type="PROSITE" id="PS50885"/>
    </source>
</evidence>
<accession>A0A8J7V2A6</accession>
<reference evidence="15" key="1">
    <citation type="submission" date="2021-04" db="EMBL/GenBank/DDBJ databases">
        <authorList>
            <person name="Zhang D.-C."/>
        </authorList>
    </citation>
    <scope>NUCLEOTIDE SEQUENCE</scope>
    <source>
        <strain evidence="15">CGMCC 1.15697</strain>
    </source>
</reference>
<dbReference type="SMART" id="SM00304">
    <property type="entry name" value="HAMP"/>
    <property type="match status" value="1"/>
</dbReference>
<organism evidence="15 16">
    <name type="scientific">Marivibrio halodurans</name>
    <dbReference type="NCBI Taxonomy" id="2039722"/>
    <lineage>
        <taxon>Bacteria</taxon>
        <taxon>Pseudomonadati</taxon>
        <taxon>Pseudomonadota</taxon>
        <taxon>Alphaproteobacteria</taxon>
        <taxon>Rhodospirillales</taxon>
        <taxon>Rhodospirillaceae</taxon>
        <taxon>Marivibrio</taxon>
    </lineage>
</organism>
<feature type="transmembrane region" description="Helical" evidence="12">
    <location>
        <begin position="327"/>
        <end position="347"/>
    </location>
</feature>
<dbReference type="InterPro" id="IPR004089">
    <property type="entry name" value="MCPsignal_dom"/>
</dbReference>
<comment type="caution">
    <text evidence="15">The sequence shown here is derived from an EMBL/GenBank/DDBJ whole genome shotgun (WGS) entry which is preliminary data.</text>
</comment>
<dbReference type="PANTHER" id="PTHR32089:SF112">
    <property type="entry name" value="LYSOZYME-LIKE PROTEIN-RELATED"/>
    <property type="match status" value="1"/>
</dbReference>
<dbReference type="GO" id="GO:0016020">
    <property type="term" value="C:membrane"/>
    <property type="evidence" value="ECO:0007669"/>
    <property type="project" value="InterPro"/>
</dbReference>
<evidence type="ECO:0000313" key="16">
    <source>
        <dbReference type="Proteomes" id="UP000672602"/>
    </source>
</evidence>
<evidence type="ECO:0000256" key="4">
    <source>
        <dbReference type="ARBA" id="ARBA00022692"/>
    </source>
</evidence>
<evidence type="ECO:0000259" key="13">
    <source>
        <dbReference type="PROSITE" id="PS50111"/>
    </source>
</evidence>
<dbReference type="Pfam" id="PF00672">
    <property type="entry name" value="HAMP"/>
    <property type="match status" value="1"/>
</dbReference>
<dbReference type="InterPro" id="IPR003660">
    <property type="entry name" value="HAMP_dom"/>
</dbReference>
<evidence type="ECO:0000256" key="11">
    <source>
        <dbReference type="SAM" id="MobiDB-lite"/>
    </source>
</evidence>
<dbReference type="RefSeq" id="WP_210681237.1">
    <property type="nucleotide sequence ID" value="NZ_JAGMWN010000002.1"/>
</dbReference>
<feature type="domain" description="HAMP" evidence="14">
    <location>
        <begin position="349"/>
        <end position="402"/>
    </location>
</feature>
<sequence>MTLWRRLPLTLKIVLPVLLALALGLAAAGYAVAERNGGVVRELALEKGDEISQRAAAMVRGRLDGVKRVVEALRGAIQGATIESASGAPPDRQVVINILKGALAANPDLLGVSTAWEPNAFDGRDSWFTGADAHDDTGRFIPYVAYSGGEIVVEPLVDYDTPGPGDYYQLVKRSGEARLLEPYFYPIDGVEHLITTISVPIRREGAFVGIVTADISLDSLNARMRDIQPYESGHAAIISNAGTWVTDSEGAEVGARIDATDPRLADILPDIQAGRPASVETRSERLDTILHKLFEPIAVAGIADNWSLMVALPEDRMLAPVVRTTETVVIVFAALVLGLGLWLFLALRALAAKPVTRLAGAIDALAGDKLETEIPYAKRGDELGRMARAVETFRKGLIDNKRLREDQQSAEAERLRLEREAEEEAARARQAALERIAEELERTVGEVVAAVSESATALQESSGRMANAAREAEDQTQSATAAVGDASDNVTVVAGASQELSSSIREISQQVGEASRISREAVDNVDRTGATVGDLAKSAERIGSVIDLITDIAEQTNLLALNATIEAARAGDAGKGFAVVAQEVKSLAEQTSKATDRIAGQIREMQTGARGADEAMTSVKRTIDQIDDIAGAIAAAVEQQSAATEEISANAARAAEGAGTAREGIERMRRTSGEVGQSAGEVKEASDGLAAQSDRLRDQVRDFVARIRESHQ</sequence>
<feature type="region of interest" description="Disordered" evidence="11">
    <location>
        <begin position="669"/>
        <end position="694"/>
    </location>
</feature>
<dbReference type="InterPro" id="IPR033479">
    <property type="entry name" value="dCache_1"/>
</dbReference>
<gene>
    <name evidence="15" type="ORF">KAJ83_06630</name>
</gene>
<dbReference type="Pfam" id="PF02743">
    <property type="entry name" value="dCache_1"/>
    <property type="match status" value="1"/>
</dbReference>
<protein>
    <submittedName>
        <fullName evidence="15">HAMP domain-containing protein</fullName>
    </submittedName>
</protein>
<dbReference type="PROSITE" id="PS50885">
    <property type="entry name" value="HAMP"/>
    <property type="match status" value="1"/>
</dbReference>
<comment type="similarity">
    <text evidence="8">Belongs to the methyl-accepting chemotaxis (MCP) protein family.</text>
</comment>
<name>A0A8J7V2A6_9PROT</name>
<evidence type="ECO:0000256" key="10">
    <source>
        <dbReference type="SAM" id="Coils"/>
    </source>
</evidence>
<dbReference type="Gene3D" id="1.10.8.500">
    <property type="entry name" value="HAMP domain in histidine kinase"/>
    <property type="match status" value="1"/>
</dbReference>
<keyword evidence="7 9" id="KW-0807">Transducer</keyword>
<feature type="domain" description="Methyl-accepting transducer" evidence="13">
    <location>
        <begin position="454"/>
        <end position="690"/>
    </location>
</feature>
<keyword evidence="6 12" id="KW-0472">Membrane</keyword>
<keyword evidence="3" id="KW-0145">Chemotaxis</keyword>
<dbReference type="GO" id="GO:0007165">
    <property type="term" value="P:signal transduction"/>
    <property type="evidence" value="ECO:0007669"/>
    <property type="project" value="UniProtKB-KW"/>
</dbReference>
<dbReference type="Proteomes" id="UP000672602">
    <property type="component" value="Unassembled WGS sequence"/>
</dbReference>
<evidence type="ECO:0000256" key="6">
    <source>
        <dbReference type="ARBA" id="ARBA00023136"/>
    </source>
</evidence>
<dbReference type="PANTHER" id="PTHR32089">
    <property type="entry name" value="METHYL-ACCEPTING CHEMOTAXIS PROTEIN MCPB"/>
    <property type="match status" value="1"/>
</dbReference>
<keyword evidence="5 12" id="KW-1133">Transmembrane helix</keyword>
<evidence type="ECO:0000256" key="1">
    <source>
        <dbReference type="ARBA" id="ARBA00004651"/>
    </source>
</evidence>
<evidence type="ECO:0000256" key="9">
    <source>
        <dbReference type="PROSITE-ProRule" id="PRU00284"/>
    </source>
</evidence>
<evidence type="ECO:0000256" key="8">
    <source>
        <dbReference type="ARBA" id="ARBA00029447"/>
    </source>
</evidence>
<dbReference type="CDD" id="cd06225">
    <property type="entry name" value="HAMP"/>
    <property type="match status" value="1"/>
</dbReference>
<keyword evidence="16" id="KW-1185">Reference proteome</keyword>
<dbReference type="EMBL" id="JAGMWN010000002">
    <property type="protein sequence ID" value="MBP5856677.1"/>
    <property type="molecule type" value="Genomic_DNA"/>
</dbReference>
<feature type="coiled-coil region" evidence="10">
    <location>
        <begin position="398"/>
        <end position="443"/>
    </location>
</feature>
<evidence type="ECO:0000313" key="15">
    <source>
        <dbReference type="EMBL" id="MBP5856677.1"/>
    </source>
</evidence>
<evidence type="ECO:0000256" key="12">
    <source>
        <dbReference type="SAM" id="Phobius"/>
    </source>
</evidence>
<evidence type="ECO:0000256" key="5">
    <source>
        <dbReference type="ARBA" id="ARBA00022989"/>
    </source>
</evidence>
<evidence type="ECO:0000256" key="7">
    <source>
        <dbReference type="ARBA" id="ARBA00023224"/>
    </source>
</evidence>
<dbReference type="Gene3D" id="3.30.450.20">
    <property type="entry name" value="PAS domain"/>
    <property type="match status" value="2"/>
</dbReference>
<dbReference type="SMART" id="SM00283">
    <property type="entry name" value="MA"/>
    <property type="match status" value="1"/>
</dbReference>
<proteinExistence type="inferred from homology"/>
<keyword evidence="10" id="KW-0175">Coiled coil</keyword>
<keyword evidence="4 12" id="KW-0812">Transmembrane</keyword>
<evidence type="ECO:0000256" key="2">
    <source>
        <dbReference type="ARBA" id="ARBA00022475"/>
    </source>
</evidence>
<dbReference type="Pfam" id="PF00015">
    <property type="entry name" value="MCPsignal"/>
    <property type="match status" value="1"/>
</dbReference>
<dbReference type="PROSITE" id="PS50111">
    <property type="entry name" value="CHEMOTAXIS_TRANSDUC_2"/>
    <property type="match status" value="1"/>
</dbReference>
<evidence type="ECO:0000256" key="3">
    <source>
        <dbReference type="ARBA" id="ARBA00022500"/>
    </source>
</evidence>
<dbReference type="Gene3D" id="1.10.287.950">
    <property type="entry name" value="Methyl-accepting chemotaxis protein"/>
    <property type="match status" value="1"/>
</dbReference>